<evidence type="ECO:0000313" key="7">
    <source>
        <dbReference type="Proteomes" id="UP000230646"/>
    </source>
</evidence>
<comment type="caution">
    <text evidence="1">The sequence shown here is derived from an EMBL/GenBank/DDBJ whole genome shotgun (WGS) entry which is preliminary data.</text>
</comment>
<reference evidence="1 5" key="1">
    <citation type="journal article" date="2016" name="Environ. Microbiol.">
        <title>Genomic resolution of a cold subsurface aquifer community provides metabolic insights for novel microbes adapted to high CO concentrations.</title>
        <authorList>
            <person name="Probst A.J."/>
            <person name="Castelle C.J."/>
            <person name="Singh A."/>
            <person name="Brown C.T."/>
            <person name="Anantharaman K."/>
            <person name="Sharon I."/>
            <person name="Hug L.A."/>
            <person name="Burstein D."/>
            <person name="Emerson J.B."/>
            <person name="Thomas B.C."/>
            <person name="Banfield J.F."/>
        </authorList>
    </citation>
    <scope>NUCLEOTIDE SEQUENCE [LARGE SCALE GENOMIC DNA]</scope>
    <source>
        <strain evidence="1">CG2_30_33_13</strain>
    </source>
</reference>
<proteinExistence type="predicted"/>
<evidence type="ECO:0000313" key="4">
    <source>
        <dbReference type="EMBL" id="PJB57125.1"/>
    </source>
</evidence>
<dbReference type="Proteomes" id="UP000228560">
    <property type="component" value="Unassembled WGS sequence"/>
</dbReference>
<dbReference type="AlphaFoldDB" id="A0A1J5GQR4"/>
<accession>A0A1J5GQR4</accession>
<dbReference type="EMBL" id="PFIP01000011">
    <property type="protein sequence ID" value="PIX35303.1"/>
    <property type="molecule type" value="Genomic_DNA"/>
</dbReference>
<name>A0A1J5GQR4_9BACT</name>
<evidence type="ECO:0000313" key="1">
    <source>
        <dbReference type="EMBL" id="OIP70967.1"/>
    </source>
</evidence>
<evidence type="ECO:0000313" key="6">
    <source>
        <dbReference type="Proteomes" id="UP000228560"/>
    </source>
</evidence>
<evidence type="ECO:0000313" key="2">
    <source>
        <dbReference type="EMBL" id="PIX35303.1"/>
    </source>
</evidence>
<accession>A0A2M7PT56</accession>
<sequence>MFLNIYEYFKKKKAKLAEKERSQKTEYRSQNTELISFLFYLLNSGFYIIICRGRPCVCPE</sequence>
<protein>
    <submittedName>
        <fullName evidence="1">Uncharacterized protein</fullName>
    </submittedName>
</protein>
<evidence type="ECO:0000313" key="3">
    <source>
        <dbReference type="EMBL" id="PIY33823.1"/>
    </source>
</evidence>
<gene>
    <name evidence="1" type="ORF">AUK42_03805</name>
    <name evidence="4" type="ORF">CO097_03270</name>
    <name evidence="3" type="ORF">COZ07_00825</name>
    <name evidence="2" type="ORF">COZ58_00510</name>
</gene>
<dbReference type="EMBL" id="PFTV01000083">
    <property type="protein sequence ID" value="PJB57125.1"/>
    <property type="molecule type" value="Genomic_DNA"/>
</dbReference>
<evidence type="ECO:0000313" key="5">
    <source>
        <dbReference type="Proteomes" id="UP000182763"/>
    </source>
</evidence>
<dbReference type="Proteomes" id="UP000230646">
    <property type="component" value="Unassembled WGS sequence"/>
</dbReference>
<dbReference type="Proteomes" id="UP000182763">
    <property type="component" value="Unassembled WGS sequence"/>
</dbReference>
<reference evidence="2" key="2">
    <citation type="submission" date="2017-09" db="EMBL/GenBank/DDBJ databases">
        <title>Depth-based differentiation of microbial function through sediment-hosted aquifers and enrichment of novel symbionts in the deep terrestrial subsurface.</title>
        <authorList>
            <person name="Probst A.J."/>
            <person name="Ladd B."/>
            <person name="Jarett J.K."/>
            <person name="Geller-Mcgrath D.E."/>
            <person name="Sieber C.M.K."/>
            <person name="Emerson J.B."/>
            <person name="Anantharaman K."/>
            <person name="Thomas B.C."/>
            <person name="Malmstrom R."/>
            <person name="Stieglmeier M."/>
            <person name="Klingl A."/>
            <person name="Woyke T."/>
            <person name="Ryan C.M."/>
            <person name="Banfield J.F."/>
        </authorList>
    </citation>
    <scope>NUCLEOTIDE SEQUENCE</scope>
    <source>
        <strain evidence="2">CG_4_8_14_3_um_filter_34_18</strain>
    </source>
</reference>
<dbReference type="EMBL" id="PFKO01000024">
    <property type="protein sequence ID" value="PIY33823.1"/>
    <property type="molecule type" value="Genomic_DNA"/>
</dbReference>
<dbReference type="STRING" id="1805029.AUK42_03805"/>
<organism evidence="1 5">
    <name type="scientific">Candidatus Infernicultor aquiphilus</name>
    <dbReference type="NCBI Taxonomy" id="1805029"/>
    <lineage>
        <taxon>Bacteria</taxon>
        <taxon>Pseudomonadati</taxon>
        <taxon>Atribacterota</taxon>
        <taxon>Candidatus Phoenicimicrobiia</taxon>
        <taxon>Candidatus Pheonicimicrobiales</taxon>
        <taxon>Candidatus Phoenicimicrobiaceae</taxon>
        <taxon>Candidatus Infernicultor</taxon>
    </lineage>
</organism>
<accession>A0A2M8CDI1</accession>
<dbReference type="EMBL" id="MNYY01000075">
    <property type="protein sequence ID" value="OIP70967.1"/>
    <property type="molecule type" value="Genomic_DNA"/>
</dbReference>
<reference evidence="6 7" key="3">
    <citation type="submission" date="2017-09" db="EMBL/GenBank/DDBJ databases">
        <title>Depth-based differentiation of microbial function through sediment-hosted aquifers and enrichment of novel symbionts in the deep terrestrial subsurface.</title>
        <authorList>
            <person name="Probst A.J."/>
            <person name="Ladd B."/>
            <person name="Jarett J.K."/>
            <person name="Geller-Mcgrath D.E."/>
            <person name="Sieber C.M."/>
            <person name="Emerson J.B."/>
            <person name="Anantharaman K."/>
            <person name="Thomas B.C."/>
            <person name="Malmstrom R."/>
            <person name="Stieglmeier M."/>
            <person name="Klingl A."/>
            <person name="Woyke T."/>
            <person name="Ryan C.M."/>
            <person name="Banfield J.F."/>
        </authorList>
    </citation>
    <scope>NUCLEOTIDE SEQUENCE [LARGE SCALE GENOMIC DNA]</scope>
    <source>
        <strain evidence="3">CG_4_10_14_3_um_filter_34_13</strain>
        <strain evidence="4">CG_4_9_14_3_um_filter_33_16</strain>
    </source>
</reference>
<accession>A0A2M7KAY7</accession>
<dbReference type="Proteomes" id="UP000231493">
    <property type="component" value="Unassembled WGS sequence"/>
</dbReference>